<proteinExistence type="predicted"/>
<feature type="non-terminal residue" evidence="1">
    <location>
        <position position="1"/>
    </location>
</feature>
<name>A0ABU3Y195_9GAMM</name>
<dbReference type="EMBL" id="JAWJUL010000382">
    <property type="protein sequence ID" value="MDV3443918.1"/>
    <property type="molecule type" value="Genomic_DNA"/>
</dbReference>
<sequence>VTFLVSQDSGHYYTGKGLDRTLTRGPAENAWFYGFLAGAEPVVDQAVVRQGARRRQRLGQHPLQVVADGQG</sequence>
<accession>A0ABU3Y195</accession>
<evidence type="ECO:0000313" key="2">
    <source>
        <dbReference type="Proteomes" id="UP001273935"/>
    </source>
</evidence>
<dbReference type="Proteomes" id="UP001273935">
    <property type="component" value="Unassembled WGS sequence"/>
</dbReference>
<feature type="non-terminal residue" evidence="1">
    <location>
        <position position="71"/>
    </location>
</feature>
<dbReference type="RefSeq" id="WP_317234868.1">
    <property type="nucleotide sequence ID" value="NZ_JAWJUL010000382.1"/>
</dbReference>
<gene>
    <name evidence="1" type="ORF">R0G64_31455</name>
</gene>
<evidence type="ECO:0000313" key="1">
    <source>
        <dbReference type="EMBL" id="MDV3443918.1"/>
    </source>
</evidence>
<comment type="caution">
    <text evidence="1">The sequence shown here is derived from an EMBL/GenBank/DDBJ whole genome shotgun (WGS) entry which is preliminary data.</text>
</comment>
<reference evidence="1 2" key="1">
    <citation type="submission" date="2023-10" db="EMBL/GenBank/DDBJ databases">
        <title>Pseudomonas otitidis isolated from a paediatric patient with cystic fibrosis in Chile.</title>
        <authorList>
            <person name="Amsteins-Romero L."/>
            <person name="Opazo-Capurro A."/>
            <person name="Matus-Kohler M."/>
            <person name="Gonzalez-Rocha G."/>
        </authorList>
    </citation>
    <scope>NUCLEOTIDE SEQUENCE [LARGE SCALE GENOMIC DNA]</scope>
    <source>
        <strain evidence="1 2">P-714</strain>
    </source>
</reference>
<organism evidence="1 2">
    <name type="scientific">Metapseudomonas otitidis</name>
    <dbReference type="NCBI Taxonomy" id="319939"/>
    <lineage>
        <taxon>Bacteria</taxon>
        <taxon>Pseudomonadati</taxon>
        <taxon>Pseudomonadota</taxon>
        <taxon>Gammaproteobacteria</taxon>
        <taxon>Pseudomonadales</taxon>
        <taxon>Pseudomonadaceae</taxon>
        <taxon>Metapseudomonas</taxon>
    </lineage>
</organism>
<protein>
    <submittedName>
        <fullName evidence="1">Uncharacterized protein</fullName>
    </submittedName>
</protein>
<keyword evidence="2" id="KW-1185">Reference proteome</keyword>